<keyword evidence="1" id="KW-0472">Membrane</keyword>
<protein>
    <submittedName>
        <fullName evidence="3">Protein RarD</fullName>
    </submittedName>
</protein>
<evidence type="ECO:0000256" key="1">
    <source>
        <dbReference type="SAM" id="Phobius"/>
    </source>
</evidence>
<gene>
    <name evidence="3" type="primary">rarD_13</name>
    <name evidence="3" type="ORF">SDC9_197401</name>
</gene>
<proteinExistence type="predicted"/>
<sequence>MVTTVPLLLFGYGVKHLPYSIVGIIQYISPTIQLLLGVFLYGEEFTSAHLITFILIWAALILFIRSKMKAAKEQTAIAEMEQVV</sequence>
<dbReference type="InterPro" id="IPR037185">
    <property type="entry name" value="EmrE-like"/>
</dbReference>
<evidence type="ECO:0000313" key="3">
    <source>
        <dbReference type="EMBL" id="MPN49779.1"/>
    </source>
</evidence>
<dbReference type="SUPFAM" id="SSF103481">
    <property type="entry name" value="Multidrug resistance efflux transporter EmrE"/>
    <property type="match status" value="1"/>
</dbReference>
<dbReference type="EMBL" id="VSSQ01113337">
    <property type="protein sequence ID" value="MPN49779.1"/>
    <property type="molecule type" value="Genomic_DNA"/>
</dbReference>
<organism evidence="3">
    <name type="scientific">bioreactor metagenome</name>
    <dbReference type="NCBI Taxonomy" id="1076179"/>
    <lineage>
        <taxon>unclassified sequences</taxon>
        <taxon>metagenomes</taxon>
        <taxon>ecological metagenomes</taxon>
    </lineage>
</organism>
<dbReference type="AlphaFoldDB" id="A0A645IH31"/>
<dbReference type="Pfam" id="PF00892">
    <property type="entry name" value="EamA"/>
    <property type="match status" value="1"/>
</dbReference>
<accession>A0A645IH31</accession>
<dbReference type="InterPro" id="IPR000620">
    <property type="entry name" value="EamA_dom"/>
</dbReference>
<keyword evidence="1" id="KW-0812">Transmembrane</keyword>
<name>A0A645IH31_9ZZZZ</name>
<feature type="domain" description="EamA" evidence="2">
    <location>
        <begin position="4"/>
        <end position="64"/>
    </location>
</feature>
<keyword evidence="1" id="KW-1133">Transmembrane helix</keyword>
<evidence type="ECO:0000259" key="2">
    <source>
        <dbReference type="Pfam" id="PF00892"/>
    </source>
</evidence>
<reference evidence="3" key="1">
    <citation type="submission" date="2019-08" db="EMBL/GenBank/DDBJ databases">
        <authorList>
            <person name="Kucharzyk K."/>
            <person name="Murdoch R.W."/>
            <person name="Higgins S."/>
            <person name="Loffler F."/>
        </authorList>
    </citation>
    <scope>NUCLEOTIDE SEQUENCE</scope>
</reference>
<dbReference type="GO" id="GO:0016020">
    <property type="term" value="C:membrane"/>
    <property type="evidence" value="ECO:0007669"/>
    <property type="project" value="InterPro"/>
</dbReference>
<feature type="transmembrane region" description="Helical" evidence="1">
    <location>
        <begin position="47"/>
        <end position="64"/>
    </location>
</feature>
<comment type="caution">
    <text evidence="3">The sequence shown here is derived from an EMBL/GenBank/DDBJ whole genome shotgun (WGS) entry which is preliminary data.</text>
</comment>